<feature type="transmembrane region" description="Helical" evidence="1">
    <location>
        <begin position="300"/>
        <end position="326"/>
    </location>
</feature>
<dbReference type="Pfam" id="PF01757">
    <property type="entry name" value="Acyl_transf_3"/>
    <property type="match status" value="1"/>
</dbReference>
<dbReference type="PANTHER" id="PTHR36927">
    <property type="entry name" value="BLR4337 PROTEIN"/>
    <property type="match status" value="1"/>
</dbReference>
<keyword evidence="1" id="KW-1133">Transmembrane helix</keyword>
<accession>A0A4R1QZL6</accession>
<protein>
    <submittedName>
        <fullName evidence="3">Peptidoglycan/LPS O-acetylase OafA/YrhL</fullName>
    </submittedName>
</protein>
<keyword evidence="1" id="KW-0472">Membrane</keyword>
<keyword evidence="4" id="KW-1185">Reference proteome</keyword>
<dbReference type="Proteomes" id="UP000295718">
    <property type="component" value="Unassembled WGS sequence"/>
</dbReference>
<feature type="transmembrane region" description="Helical" evidence="1">
    <location>
        <begin position="212"/>
        <end position="227"/>
    </location>
</feature>
<gene>
    <name evidence="3" type="ORF">EDD76_10695</name>
</gene>
<evidence type="ECO:0000313" key="4">
    <source>
        <dbReference type="Proteomes" id="UP000295718"/>
    </source>
</evidence>
<evidence type="ECO:0000259" key="2">
    <source>
        <dbReference type="Pfam" id="PF01757"/>
    </source>
</evidence>
<feature type="transmembrane region" description="Helical" evidence="1">
    <location>
        <begin position="146"/>
        <end position="169"/>
    </location>
</feature>
<evidence type="ECO:0000256" key="1">
    <source>
        <dbReference type="SAM" id="Phobius"/>
    </source>
</evidence>
<dbReference type="AlphaFoldDB" id="A0A4R1QZL6"/>
<keyword evidence="1" id="KW-0812">Transmembrane</keyword>
<feature type="domain" description="Acyltransferase 3" evidence="2">
    <location>
        <begin position="8"/>
        <end position="350"/>
    </location>
</feature>
<reference evidence="3 4" key="1">
    <citation type="submission" date="2019-03" db="EMBL/GenBank/DDBJ databases">
        <title>Genomic Encyclopedia of Type Strains, Phase IV (KMG-IV): sequencing the most valuable type-strain genomes for metagenomic binning, comparative biology and taxonomic classification.</title>
        <authorList>
            <person name="Goeker M."/>
        </authorList>
    </citation>
    <scope>NUCLEOTIDE SEQUENCE [LARGE SCALE GENOMIC DNA]</scope>
    <source>
        <strain evidence="3 4">DSM 100556</strain>
    </source>
</reference>
<sequence length="366" mass="42292">MSSVKRYYDIDWLRAIIVLSLIPFHATIIFNQNPGAIMYVKDTMQVNSLMFLCGIMDRFHMVTLFLIAGMAIYFSLLKRSMKIFIKERFIKLFVPLLTGSLLLNPITTYIWCMNQGRKESFFNHYIGFFTRGPGSFDGLSGGYTPAHLWFILYLFVFSLLGLPIFKWLMKAKSENVLDKLAAFCFKPGRLLLFAIPYCLLYLIEILDEKNPIAYFYVVLIGFVFATREEYLKAICRDKWFYLTLSIILYIIFFNGEPSDGASMIVMYLFGFVVKLAKIIPSFAIIGLFHEYINKNSKALVYLSGACFTIYIVHMIIVTSVGFWIIQYGINPILKYFIIVIISYILSFGAYEIVKRNRLLGLLFGAK</sequence>
<dbReference type="OrthoDB" id="6623990at2"/>
<dbReference type="EMBL" id="SLUO01000006">
    <property type="protein sequence ID" value="TCL58442.1"/>
    <property type="molecule type" value="Genomic_DNA"/>
</dbReference>
<feature type="transmembrane region" description="Helical" evidence="1">
    <location>
        <begin position="261"/>
        <end position="288"/>
    </location>
</feature>
<feature type="transmembrane region" description="Helical" evidence="1">
    <location>
        <begin position="89"/>
        <end position="111"/>
    </location>
</feature>
<dbReference type="InterPro" id="IPR002656">
    <property type="entry name" value="Acyl_transf_3_dom"/>
</dbReference>
<feature type="transmembrane region" description="Helical" evidence="1">
    <location>
        <begin position="332"/>
        <end position="353"/>
    </location>
</feature>
<dbReference type="GO" id="GO:0016747">
    <property type="term" value="F:acyltransferase activity, transferring groups other than amino-acyl groups"/>
    <property type="evidence" value="ECO:0007669"/>
    <property type="project" value="InterPro"/>
</dbReference>
<dbReference type="InterPro" id="IPR050623">
    <property type="entry name" value="Glucan_succinyl_AcylTrfase"/>
</dbReference>
<dbReference type="STRING" id="1469948.GCA_000732725_01395"/>
<feature type="transmembrane region" description="Helical" evidence="1">
    <location>
        <begin position="239"/>
        <end position="255"/>
    </location>
</feature>
<dbReference type="PANTHER" id="PTHR36927:SF3">
    <property type="entry name" value="GLUCANS BIOSYNTHESIS PROTEIN C"/>
    <property type="match status" value="1"/>
</dbReference>
<feature type="transmembrane region" description="Helical" evidence="1">
    <location>
        <begin position="190"/>
        <end position="206"/>
    </location>
</feature>
<proteinExistence type="predicted"/>
<feature type="transmembrane region" description="Helical" evidence="1">
    <location>
        <begin position="59"/>
        <end position="77"/>
    </location>
</feature>
<organism evidence="3 4">
    <name type="scientific">Kineothrix alysoides</name>
    <dbReference type="NCBI Taxonomy" id="1469948"/>
    <lineage>
        <taxon>Bacteria</taxon>
        <taxon>Bacillati</taxon>
        <taxon>Bacillota</taxon>
        <taxon>Clostridia</taxon>
        <taxon>Lachnospirales</taxon>
        <taxon>Lachnospiraceae</taxon>
        <taxon>Kineothrix</taxon>
    </lineage>
</organism>
<name>A0A4R1QZL6_9FIRM</name>
<comment type="caution">
    <text evidence="3">The sequence shown here is derived from an EMBL/GenBank/DDBJ whole genome shotgun (WGS) entry which is preliminary data.</text>
</comment>
<evidence type="ECO:0000313" key="3">
    <source>
        <dbReference type="EMBL" id="TCL58442.1"/>
    </source>
</evidence>
<feature type="transmembrane region" description="Helical" evidence="1">
    <location>
        <begin position="12"/>
        <end position="30"/>
    </location>
</feature>